<protein>
    <submittedName>
        <fullName evidence="1">Uncharacterized protein</fullName>
    </submittedName>
</protein>
<comment type="caution">
    <text evidence="1">The sequence shown here is derived from an EMBL/GenBank/DDBJ whole genome shotgun (WGS) entry which is preliminary data.</text>
</comment>
<dbReference type="AlphaFoldDB" id="A0A225DYS0"/>
<name>A0A225DYS0_9BACT</name>
<evidence type="ECO:0000313" key="2">
    <source>
        <dbReference type="Proteomes" id="UP000214646"/>
    </source>
</evidence>
<reference evidence="2" key="1">
    <citation type="submission" date="2017-06" db="EMBL/GenBank/DDBJ databases">
        <title>Genome analysis of Fimbriiglobus ruber SP5, the first member of the order Planctomycetales with confirmed chitinolytic capability.</title>
        <authorList>
            <person name="Ravin N.V."/>
            <person name="Rakitin A.L."/>
            <person name="Ivanova A.A."/>
            <person name="Beletsky A.V."/>
            <person name="Kulichevskaya I.S."/>
            <person name="Mardanov A.V."/>
            <person name="Dedysh S.N."/>
        </authorList>
    </citation>
    <scope>NUCLEOTIDE SEQUENCE [LARGE SCALE GENOMIC DNA]</scope>
    <source>
        <strain evidence="2">SP5</strain>
    </source>
</reference>
<organism evidence="1 2">
    <name type="scientific">Fimbriiglobus ruber</name>
    <dbReference type="NCBI Taxonomy" id="1908690"/>
    <lineage>
        <taxon>Bacteria</taxon>
        <taxon>Pseudomonadati</taxon>
        <taxon>Planctomycetota</taxon>
        <taxon>Planctomycetia</taxon>
        <taxon>Gemmatales</taxon>
        <taxon>Gemmataceae</taxon>
        <taxon>Fimbriiglobus</taxon>
    </lineage>
</organism>
<gene>
    <name evidence="1" type="ORF">FRUB_00190</name>
</gene>
<dbReference type="Proteomes" id="UP000214646">
    <property type="component" value="Unassembled WGS sequence"/>
</dbReference>
<evidence type="ECO:0000313" key="1">
    <source>
        <dbReference type="EMBL" id="OWK46491.1"/>
    </source>
</evidence>
<dbReference type="EMBL" id="NIDE01000001">
    <property type="protein sequence ID" value="OWK46491.1"/>
    <property type="molecule type" value="Genomic_DNA"/>
</dbReference>
<sequence>MDRVEQDATVNAVGPRARLEVGVPGADELAAGEVPSLLFFQRRGVCENLIEQADAAFLGGAKSDGVRVGLPVR</sequence>
<proteinExistence type="predicted"/>
<accession>A0A225DYS0</accession>
<keyword evidence="2" id="KW-1185">Reference proteome</keyword>